<protein>
    <submittedName>
        <fullName evidence="2">Uncharacterized protein</fullName>
    </submittedName>
</protein>
<reference evidence="2" key="1">
    <citation type="submission" date="2023-03" db="EMBL/GenBank/DDBJ databases">
        <title>Massive genome expansion in bonnet fungi (Mycena s.s.) driven by repeated elements and novel gene families across ecological guilds.</title>
        <authorList>
            <consortium name="Lawrence Berkeley National Laboratory"/>
            <person name="Harder C.B."/>
            <person name="Miyauchi S."/>
            <person name="Viragh M."/>
            <person name="Kuo A."/>
            <person name="Thoen E."/>
            <person name="Andreopoulos B."/>
            <person name="Lu D."/>
            <person name="Skrede I."/>
            <person name="Drula E."/>
            <person name="Henrissat B."/>
            <person name="Morin E."/>
            <person name="Kohler A."/>
            <person name="Barry K."/>
            <person name="LaButti K."/>
            <person name="Morin E."/>
            <person name="Salamov A."/>
            <person name="Lipzen A."/>
            <person name="Mereny Z."/>
            <person name="Hegedus B."/>
            <person name="Baldrian P."/>
            <person name="Stursova M."/>
            <person name="Weitz H."/>
            <person name="Taylor A."/>
            <person name="Grigoriev I.V."/>
            <person name="Nagy L.G."/>
            <person name="Martin F."/>
            <person name="Kauserud H."/>
        </authorList>
    </citation>
    <scope>NUCLEOTIDE SEQUENCE</scope>
    <source>
        <strain evidence="2">CBHHK002</strain>
    </source>
</reference>
<keyword evidence="3" id="KW-1185">Reference proteome</keyword>
<feature type="region of interest" description="Disordered" evidence="1">
    <location>
        <begin position="66"/>
        <end position="92"/>
    </location>
</feature>
<dbReference type="Proteomes" id="UP001218218">
    <property type="component" value="Unassembled WGS sequence"/>
</dbReference>
<feature type="compositionally biased region" description="Basic and acidic residues" evidence="1">
    <location>
        <begin position="440"/>
        <end position="451"/>
    </location>
</feature>
<comment type="caution">
    <text evidence="2">The sequence shown here is derived from an EMBL/GenBank/DDBJ whole genome shotgun (WGS) entry which is preliminary data.</text>
</comment>
<feature type="region of interest" description="Disordered" evidence="1">
    <location>
        <begin position="440"/>
        <end position="468"/>
    </location>
</feature>
<feature type="compositionally biased region" description="Low complexity" evidence="1">
    <location>
        <begin position="68"/>
        <end position="83"/>
    </location>
</feature>
<evidence type="ECO:0000256" key="1">
    <source>
        <dbReference type="SAM" id="MobiDB-lite"/>
    </source>
</evidence>
<dbReference type="EMBL" id="JARIHO010000008">
    <property type="protein sequence ID" value="KAJ7356552.1"/>
    <property type="molecule type" value="Genomic_DNA"/>
</dbReference>
<organism evidence="2 3">
    <name type="scientific">Mycena albidolilacea</name>
    <dbReference type="NCBI Taxonomy" id="1033008"/>
    <lineage>
        <taxon>Eukaryota</taxon>
        <taxon>Fungi</taxon>
        <taxon>Dikarya</taxon>
        <taxon>Basidiomycota</taxon>
        <taxon>Agaricomycotina</taxon>
        <taxon>Agaricomycetes</taxon>
        <taxon>Agaricomycetidae</taxon>
        <taxon>Agaricales</taxon>
        <taxon>Marasmiineae</taxon>
        <taxon>Mycenaceae</taxon>
        <taxon>Mycena</taxon>
    </lineage>
</organism>
<name>A0AAD7EXD7_9AGAR</name>
<dbReference type="AlphaFoldDB" id="A0AAD7EXD7"/>
<feature type="compositionally biased region" description="Low complexity" evidence="1">
    <location>
        <begin position="458"/>
        <end position="468"/>
    </location>
</feature>
<evidence type="ECO:0000313" key="3">
    <source>
        <dbReference type="Proteomes" id="UP001218218"/>
    </source>
</evidence>
<feature type="region of interest" description="Disordered" evidence="1">
    <location>
        <begin position="265"/>
        <end position="293"/>
    </location>
</feature>
<evidence type="ECO:0000313" key="2">
    <source>
        <dbReference type="EMBL" id="KAJ7356552.1"/>
    </source>
</evidence>
<accession>A0AAD7EXD7</accession>
<gene>
    <name evidence="2" type="ORF">DFH08DRAFT_953890</name>
</gene>
<feature type="compositionally biased region" description="Low complexity" evidence="1">
    <location>
        <begin position="269"/>
        <end position="283"/>
    </location>
</feature>
<sequence length="543" mass="59563">MATDSVELRSSVYYLTCALARLQKRLSNRLATLFTRVLPDEKNTAVALMTGMVPDQVDAWIIRESEADSPTSSMESSSQTESPPNRPDLIISKNSEMTKGGQLWTGSIDPGTSRELEQQVHEYADPDVAYRTTFDKYVPDLLTALRVAAVLRLNPDIDRAAKAQGSLYHFAVPAIMVTDSVELRSSVYYLTCTLARLQKKTSYVNGNTPTASRRPDGPLRAGNRLETLFIRGLPEDKNTVVAPMTGMALNPVDAWIILGSSSVTGENPSSQAESSSPDSSKTSETVEGQLWKGSIDAETSPKNSFLLSIIRHNYADPDFAYEVMFDKYVPDLLTAVRVAAALRLNPDTERANKAQRSLSCFVFIYNSGDGNDEKWAAAHVKAWGDELINTLRLIGRAVKDDDKIFGLVSLSELVHEMLRVTPPSLWKCFSLDAHVHSSVVHERNNGKSGKDDDYDEQASTSESASTTTPIPVGIAKRCCLACAILAQLVGKTHLIDVMGKHARWYPWVPPCGCDGATSSPTSTIRESLEDDKHGVAAKELRNF</sequence>
<proteinExistence type="predicted"/>